<evidence type="ECO:0000313" key="6">
    <source>
        <dbReference type="EMBL" id="MEV0708638.1"/>
    </source>
</evidence>
<keyword evidence="1" id="KW-0805">Transcription regulation</keyword>
<dbReference type="RefSeq" id="WP_357783535.1">
    <property type="nucleotide sequence ID" value="NZ_JBFAKC010000005.1"/>
</dbReference>
<dbReference type="SUPFAM" id="SSF46689">
    <property type="entry name" value="Homeodomain-like"/>
    <property type="match status" value="1"/>
</dbReference>
<dbReference type="EMBL" id="JBFAKC010000005">
    <property type="protein sequence ID" value="MEV0708638.1"/>
    <property type="molecule type" value="Genomic_DNA"/>
</dbReference>
<evidence type="ECO:0000256" key="2">
    <source>
        <dbReference type="ARBA" id="ARBA00023125"/>
    </source>
</evidence>
<dbReference type="Gene3D" id="1.10.357.10">
    <property type="entry name" value="Tetracycline Repressor, domain 2"/>
    <property type="match status" value="1"/>
</dbReference>
<evidence type="ECO:0000256" key="1">
    <source>
        <dbReference type="ARBA" id="ARBA00023015"/>
    </source>
</evidence>
<reference evidence="6 7" key="1">
    <citation type="submission" date="2024-06" db="EMBL/GenBank/DDBJ databases">
        <title>The Natural Products Discovery Center: Release of the First 8490 Sequenced Strains for Exploring Actinobacteria Biosynthetic Diversity.</title>
        <authorList>
            <person name="Kalkreuter E."/>
            <person name="Kautsar S.A."/>
            <person name="Yang D."/>
            <person name="Bader C.D."/>
            <person name="Teijaro C.N."/>
            <person name="Fluegel L."/>
            <person name="Davis C.M."/>
            <person name="Simpson J.R."/>
            <person name="Lauterbach L."/>
            <person name="Steele A.D."/>
            <person name="Gui C."/>
            <person name="Meng S."/>
            <person name="Li G."/>
            <person name="Viehrig K."/>
            <person name="Ye F."/>
            <person name="Su P."/>
            <person name="Kiefer A.F."/>
            <person name="Nichols A."/>
            <person name="Cepeda A.J."/>
            <person name="Yan W."/>
            <person name="Fan B."/>
            <person name="Jiang Y."/>
            <person name="Adhikari A."/>
            <person name="Zheng C.-J."/>
            <person name="Schuster L."/>
            <person name="Cowan T.M."/>
            <person name="Smanski M.J."/>
            <person name="Chevrette M.G."/>
            <person name="De Carvalho L.P.S."/>
            <person name="Shen B."/>
        </authorList>
    </citation>
    <scope>NUCLEOTIDE SEQUENCE [LARGE SCALE GENOMIC DNA]</scope>
    <source>
        <strain evidence="6 7">NPDC050403</strain>
    </source>
</reference>
<sequence>MRSPGRVNRGPAAAAENRAAILTAARAVFSHHGPAAPMSLISTTANVSPGVLYRHFPNRDSLTRAVFEEDIRALEQVAYRKDSSLRELLARFLDQLVECTAFVATLRPDDSDPVHASFALTVSELLTDKLAADTSGTFRPGTSARQLMLAIGLVAALLTKTPEPMRRAVADEAWELLMDGLRDPVDDR</sequence>
<proteinExistence type="predicted"/>
<dbReference type="PANTHER" id="PTHR30055:SF234">
    <property type="entry name" value="HTH-TYPE TRANSCRIPTIONAL REGULATOR BETI"/>
    <property type="match status" value="1"/>
</dbReference>
<evidence type="ECO:0000256" key="4">
    <source>
        <dbReference type="PROSITE-ProRule" id="PRU00335"/>
    </source>
</evidence>
<protein>
    <submittedName>
        <fullName evidence="6">Helix-turn-helix domain-containing protein</fullName>
    </submittedName>
</protein>
<keyword evidence="7" id="KW-1185">Reference proteome</keyword>
<keyword evidence="2 4" id="KW-0238">DNA-binding</keyword>
<dbReference type="Proteomes" id="UP001551695">
    <property type="component" value="Unassembled WGS sequence"/>
</dbReference>
<gene>
    <name evidence="6" type="ORF">AB0I48_13820</name>
</gene>
<feature type="domain" description="HTH tetR-type" evidence="5">
    <location>
        <begin position="15"/>
        <end position="74"/>
    </location>
</feature>
<dbReference type="Pfam" id="PF00440">
    <property type="entry name" value="TetR_N"/>
    <property type="match status" value="1"/>
</dbReference>
<evidence type="ECO:0000256" key="3">
    <source>
        <dbReference type="ARBA" id="ARBA00023163"/>
    </source>
</evidence>
<feature type="DNA-binding region" description="H-T-H motif" evidence="4">
    <location>
        <begin position="37"/>
        <end position="56"/>
    </location>
</feature>
<keyword evidence="3" id="KW-0804">Transcription</keyword>
<dbReference type="InterPro" id="IPR009057">
    <property type="entry name" value="Homeodomain-like_sf"/>
</dbReference>
<dbReference type="PANTHER" id="PTHR30055">
    <property type="entry name" value="HTH-TYPE TRANSCRIPTIONAL REGULATOR RUTR"/>
    <property type="match status" value="1"/>
</dbReference>
<dbReference type="InterPro" id="IPR050109">
    <property type="entry name" value="HTH-type_TetR-like_transc_reg"/>
</dbReference>
<organism evidence="6 7">
    <name type="scientific">Nocardia aurea</name>
    <dbReference type="NCBI Taxonomy" id="2144174"/>
    <lineage>
        <taxon>Bacteria</taxon>
        <taxon>Bacillati</taxon>
        <taxon>Actinomycetota</taxon>
        <taxon>Actinomycetes</taxon>
        <taxon>Mycobacteriales</taxon>
        <taxon>Nocardiaceae</taxon>
        <taxon>Nocardia</taxon>
    </lineage>
</organism>
<comment type="caution">
    <text evidence="6">The sequence shown here is derived from an EMBL/GenBank/DDBJ whole genome shotgun (WGS) entry which is preliminary data.</text>
</comment>
<name>A0ABV3FT82_9NOCA</name>
<accession>A0ABV3FT82</accession>
<dbReference type="InterPro" id="IPR001647">
    <property type="entry name" value="HTH_TetR"/>
</dbReference>
<evidence type="ECO:0000313" key="7">
    <source>
        <dbReference type="Proteomes" id="UP001551695"/>
    </source>
</evidence>
<evidence type="ECO:0000259" key="5">
    <source>
        <dbReference type="PROSITE" id="PS50977"/>
    </source>
</evidence>
<dbReference type="PRINTS" id="PR00455">
    <property type="entry name" value="HTHTETR"/>
</dbReference>
<dbReference type="PROSITE" id="PS50977">
    <property type="entry name" value="HTH_TETR_2"/>
    <property type="match status" value="1"/>
</dbReference>